<dbReference type="Proteomes" id="UP000199558">
    <property type="component" value="Unassembled WGS sequence"/>
</dbReference>
<evidence type="ECO:0000259" key="1">
    <source>
        <dbReference type="Pfam" id="PF03358"/>
    </source>
</evidence>
<accession>A0A1A9BCL3</accession>
<dbReference type="SUPFAM" id="SSF52218">
    <property type="entry name" value="Flavoproteins"/>
    <property type="match status" value="1"/>
</dbReference>
<organism evidence="2 3">
    <name type="scientific">Micromonospora sediminicola</name>
    <dbReference type="NCBI Taxonomy" id="946078"/>
    <lineage>
        <taxon>Bacteria</taxon>
        <taxon>Bacillati</taxon>
        <taxon>Actinomycetota</taxon>
        <taxon>Actinomycetes</taxon>
        <taxon>Micromonosporales</taxon>
        <taxon>Micromonosporaceae</taxon>
        <taxon>Micromonospora</taxon>
    </lineage>
</organism>
<dbReference type="RefSeq" id="WP_091574930.1">
    <property type="nucleotide sequence ID" value="NZ_FLRH01000003.1"/>
</dbReference>
<feature type="domain" description="NADPH-dependent FMN reductase-like" evidence="1">
    <location>
        <begin position="3"/>
        <end position="146"/>
    </location>
</feature>
<proteinExistence type="predicted"/>
<dbReference type="AlphaFoldDB" id="A0A1A9BCL3"/>
<dbReference type="PANTHER" id="PTHR30543:SF21">
    <property type="entry name" value="NAD(P)H-DEPENDENT FMN REDUCTASE LOT6"/>
    <property type="match status" value="1"/>
</dbReference>
<sequence>MIRIGVVAGSTRPGRKADAVARWVCDVAAGRTDVTAELVDLADHPLPHFAEALPPSMAPSGRPAIRRWGSTVAALDAFVFVTPEYNHSVPGVLKDAIDALYQEWHHKPAGLVSYGVHGGTRAAEHLRLVLGQVSVPVVRSQVALSLHTDFVAFRDLRPGPHQREAVGTVLDEVAAWAGALRTLRRPQPVR</sequence>
<dbReference type="InterPro" id="IPR029039">
    <property type="entry name" value="Flavoprotein-like_sf"/>
</dbReference>
<dbReference type="GO" id="GO:0010181">
    <property type="term" value="F:FMN binding"/>
    <property type="evidence" value="ECO:0007669"/>
    <property type="project" value="TreeGrafter"/>
</dbReference>
<dbReference type="GO" id="GO:0005829">
    <property type="term" value="C:cytosol"/>
    <property type="evidence" value="ECO:0007669"/>
    <property type="project" value="TreeGrafter"/>
</dbReference>
<name>A0A1A9BCL3_9ACTN</name>
<dbReference type="PANTHER" id="PTHR30543">
    <property type="entry name" value="CHROMATE REDUCTASE"/>
    <property type="match status" value="1"/>
</dbReference>
<dbReference type="InterPro" id="IPR050712">
    <property type="entry name" value="NAD(P)H-dep_reductase"/>
</dbReference>
<dbReference type="OrthoDB" id="9812295at2"/>
<dbReference type="GO" id="GO:0016491">
    <property type="term" value="F:oxidoreductase activity"/>
    <property type="evidence" value="ECO:0007669"/>
    <property type="project" value="InterPro"/>
</dbReference>
<evidence type="ECO:0000313" key="3">
    <source>
        <dbReference type="Proteomes" id="UP000199558"/>
    </source>
</evidence>
<dbReference type="Pfam" id="PF03358">
    <property type="entry name" value="FMN_red"/>
    <property type="match status" value="1"/>
</dbReference>
<dbReference type="InterPro" id="IPR005025">
    <property type="entry name" value="FMN_Rdtase-like_dom"/>
</dbReference>
<evidence type="ECO:0000313" key="2">
    <source>
        <dbReference type="EMBL" id="SBT66878.1"/>
    </source>
</evidence>
<reference evidence="3" key="1">
    <citation type="submission" date="2016-06" db="EMBL/GenBank/DDBJ databases">
        <authorList>
            <person name="Varghese N."/>
            <person name="Submissions Spin"/>
        </authorList>
    </citation>
    <scope>NUCLEOTIDE SEQUENCE [LARGE SCALE GENOMIC DNA]</scope>
    <source>
        <strain evidence="3">DSM 45794</strain>
    </source>
</reference>
<dbReference type="EMBL" id="FLRH01000003">
    <property type="protein sequence ID" value="SBT66878.1"/>
    <property type="molecule type" value="Genomic_DNA"/>
</dbReference>
<dbReference type="Gene3D" id="3.40.50.360">
    <property type="match status" value="1"/>
</dbReference>
<keyword evidence="3" id="KW-1185">Reference proteome</keyword>
<gene>
    <name evidence="2" type="ORF">GA0070622_3927</name>
</gene>
<protein>
    <submittedName>
        <fullName evidence="2">NAD(P)H-dependent FMN reductase</fullName>
    </submittedName>
</protein>
<dbReference type="STRING" id="946078.GA0070622_3927"/>